<reference evidence="11 16" key="4">
    <citation type="submission" date="2014-04" db="EMBL/GenBank/DDBJ databases">
        <title>Transcriptional profiles of Haloferax mediterranei on the basis of nitrogen availability.</title>
        <authorList>
            <person name="Bautista V."/>
        </authorList>
    </citation>
    <scope>NUCLEOTIDE SEQUENCE [LARGE SCALE GENOMIC DNA]</scope>
    <source>
        <strain evidence="11">ATCC 33500</strain>
        <strain evidence="16">ATCC 33500 / DSM 1411 / JCM 8866 / NBRC 14739 / NCIMB 2177 / R-4</strain>
    </source>
</reference>
<organism evidence="10 14">
    <name type="scientific">Haloferax mediterranei (strain ATCC 33500 / DSM 1411 / JCM 8866 / NBRC 14739 / NCIMB 2177 / R-4)</name>
    <name type="common">Halobacterium mediterranei</name>
    <dbReference type="NCBI Taxonomy" id="523841"/>
    <lineage>
        <taxon>Archaea</taxon>
        <taxon>Methanobacteriati</taxon>
        <taxon>Methanobacteriota</taxon>
        <taxon>Stenosarchaea group</taxon>
        <taxon>Halobacteria</taxon>
        <taxon>Halobacteriales</taxon>
        <taxon>Haloferacaceae</taxon>
        <taxon>Haloferax</taxon>
    </lineage>
</organism>
<dbReference type="Proteomes" id="UP000011603">
    <property type="component" value="Unassembled WGS sequence"/>
</dbReference>
<dbReference type="PROSITE" id="PS50109">
    <property type="entry name" value="HIS_KIN"/>
    <property type="match status" value="1"/>
</dbReference>
<evidence type="ECO:0000313" key="14">
    <source>
        <dbReference type="Proteomes" id="UP000006469"/>
    </source>
</evidence>
<dbReference type="PANTHER" id="PTHR43711">
    <property type="entry name" value="TWO-COMPONENT HISTIDINE KINASE"/>
    <property type="match status" value="1"/>
</dbReference>
<dbReference type="EMBL" id="AOLO01000006">
    <property type="protein sequence ID" value="EMA03293.1"/>
    <property type="molecule type" value="Genomic_DNA"/>
</dbReference>
<feature type="transmembrane region" description="Helical" evidence="7">
    <location>
        <begin position="179"/>
        <end position="198"/>
    </location>
</feature>
<dbReference type="PaxDb" id="523841-HFX_1133"/>
<evidence type="ECO:0000256" key="4">
    <source>
        <dbReference type="ARBA" id="ARBA00022679"/>
    </source>
</evidence>
<dbReference type="Pfam" id="PF02518">
    <property type="entry name" value="HATPase_c"/>
    <property type="match status" value="1"/>
</dbReference>
<dbReference type="SMART" id="SM00091">
    <property type="entry name" value="PAS"/>
    <property type="match status" value="2"/>
</dbReference>
<evidence type="ECO:0000313" key="10">
    <source>
        <dbReference type="EMBL" id="AFK18849.1"/>
    </source>
</evidence>
<dbReference type="InterPro" id="IPR035965">
    <property type="entry name" value="PAS-like_dom_sf"/>
</dbReference>
<feature type="transmembrane region" description="Helical" evidence="7">
    <location>
        <begin position="146"/>
        <end position="167"/>
    </location>
</feature>
<sequence length="679" mass="74502">MDGTWQFHPIFIPLIVSVLLAGAIAAYSFRYRTTTGATALGTITVASAWWSALYLLQLAGTSVEWQLFWLRLSYVGVSVLPPAWLAFALQYADSRITPTRKRIAIITVPSVLLSAMVMANPLHGLAWTVTGITESPLVVVQRELHLWYYAHVAYSYLLVLLGMSVLLRRILRLRRVLRIQGLAIFAGAAVSLAPNIYWVLGGSVLNYTSIAFAASGVLFAVALFRYRLLDLVPVARDTVVEEMRDAYVVLDKDRRIIDLNPAAQQLLSSPDDSIGCHLSTVAPPIDDLLEDVQGDSRQDTTVVFEVDGDGTHRYLEVRASPLAEGESGMVVTIRDATERQRAQRRFQSSIEHASDVIAVLDEEGRIEYVSPPIEELTGHSPDALIGKSSFDLVDDVDLDSVKQTFSRICELPGGAERFEARISGPGDDPVVVEGIGRNLLNEPFVEGIVLNLRDITERTKRERKLSRANERLERFASVVSHDLRNPLNIASGHLELARETGDDAHTETAQRALERMDDIIQDALSLARHGQIVEDPTPVRLGNIASLAWDVVVTDDAQLTIESDGTIAADPDRLRRLFENLVRNAFEHGGDDINLWVGTTDDGFYVEDSGMGIPEDKRDDVFESGFSTNSGGTGLGLAIVAEIVDAHGWDIYVEHGRDGGARFVVSGASVDIGETATQP</sequence>
<dbReference type="EC" id="2.7.13.3" evidence="2"/>
<dbReference type="SMART" id="SM00387">
    <property type="entry name" value="HATPase_c"/>
    <property type="match status" value="1"/>
</dbReference>
<feature type="transmembrane region" description="Helical" evidence="7">
    <location>
        <begin position="68"/>
        <end position="91"/>
    </location>
</feature>
<dbReference type="eggNOG" id="arCOG02327">
    <property type="taxonomic scope" value="Archaea"/>
</dbReference>
<dbReference type="Gene3D" id="3.30.565.10">
    <property type="entry name" value="Histidine kinase-like ATPase, C-terminal domain"/>
    <property type="match status" value="1"/>
</dbReference>
<dbReference type="EMBL" id="CP039139">
    <property type="protein sequence ID" value="QCQ75337.1"/>
    <property type="molecule type" value="Genomic_DNA"/>
</dbReference>
<dbReference type="PROSITE" id="PS50112">
    <property type="entry name" value="PAS"/>
    <property type="match status" value="1"/>
</dbReference>
<dbReference type="EMBL" id="CP007551">
    <property type="protein sequence ID" value="AHZ21786.1"/>
    <property type="molecule type" value="Genomic_DNA"/>
</dbReference>
<evidence type="ECO:0000313" key="11">
    <source>
        <dbReference type="EMBL" id="AHZ21786.1"/>
    </source>
</evidence>
<dbReference type="InterPro" id="IPR031621">
    <property type="entry name" value="HisKA_7TM"/>
</dbReference>
<dbReference type="InterPro" id="IPR036890">
    <property type="entry name" value="HATPase_C_sf"/>
</dbReference>
<keyword evidence="4" id="KW-0808">Transferase</keyword>
<dbReference type="CDD" id="cd00082">
    <property type="entry name" value="HisKA"/>
    <property type="match status" value="1"/>
</dbReference>
<keyword evidence="5" id="KW-0418">Kinase</keyword>
<dbReference type="Gene3D" id="3.30.450.20">
    <property type="entry name" value="PAS domain"/>
    <property type="match status" value="2"/>
</dbReference>
<evidence type="ECO:0000256" key="5">
    <source>
        <dbReference type="ARBA" id="ARBA00022777"/>
    </source>
</evidence>
<dbReference type="InterPro" id="IPR003661">
    <property type="entry name" value="HisK_dim/P_dom"/>
</dbReference>
<dbReference type="GeneID" id="40156488"/>
<dbReference type="GO" id="GO:0006355">
    <property type="term" value="P:regulation of DNA-templated transcription"/>
    <property type="evidence" value="ECO:0007669"/>
    <property type="project" value="InterPro"/>
</dbReference>
<evidence type="ECO:0000259" key="9">
    <source>
        <dbReference type="PROSITE" id="PS50112"/>
    </source>
</evidence>
<evidence type="ECO:0000256" key="7">
    <source>
        <dbReference type="SAM" id="Phobius"/>
    </source>
</evidence>
<name>I3R3N9_HALMT</name>
<feature type="transmembrane region" description="Helical" evidence="7">
    <location>
        <begin position="204"/>
        <end position="226"/>
    </location>
</feature>
<evidence type="ECO:0000313" key="17">
    <source>
        <dbReference type="Proteomes" id="UP000299011"/>
    </source>
</evidence>
<evidence type="ECO:0000256" key="1">
    <source>
        <dbReference type="ARBA" id="ARBA00000085"/>
    </source>
</evidence>
<dbReference type="SUPFAM" id="SSF55874">
    <property type="entry name" value="ATPase domain of HSP90 chaperone/DNA topoisomerase II/histidine kinase"/>
    <property type="match status" value="1"/>
</dbReference>
<dbReference type="InterPro" id="IPR050736">
    <property type="entry name" value="Sensor_HK_Regulatory"/>
</dbReference>
<reference evidence="13 17" key="6">
    <citation type="submission" date="2019-04" db="EMBL/GenBank/DDBJ databases">
        <title>Methylomes of two halophilic Archaea, Haloarcula marismortui and Haloferax mediterranei.</title>
        <authorList>
            <person name="DasSarma S."/>
            <person name="DasSarma P."/>
            <person name="DasSarma S."/>
            <person name="Fomenkov A."/>
            <person name="Vincze T."/>
            <person name="Anton B.P."/>
            <person name="Roberts R.J."/>
        </authorList>
    </citation>
    <scope>NUCLEOTIDE SEQUENCE [LARGE SCALE GENOMIC DNA]</scope>
    <source>
        <strain evidence="13">ATCC 33500</strain>
        <strain evidence="17">ATCC 33500 / DSM 1411 / JCM 8866 / NBRC 14739 / NCIMB 2177 / R-4</strain>
    </source>
</reference>
<keyword evidence="7" id="KW-0472">Membrane</keyword>
<dbReference type="Proteomes" id="UP000027075">
    <property type="component" value="Chromosome"/>
</dbReference>
<evidence type="ECO:0000259" key="8">
    <source>
        <dbReference type="PROSITE" id="PS50109"/>
    </source>
</evidence>
<dbReference type="Pfam" id="PF00989">
    <property type="entry name" value="PAS"/>
    <property type="match status" value="1"/>
</dbReference>
<dbReference type="PANTHER" id="PTHR43711:SF1">
    <property type="entry name" value="HISTIDINE KINASE 1"/>
    <property type="match status" value="1"/>
</dbReference>
<feature type="domain" description="Histidine kinase" evidence="8">
    <location>
        <begin position="478"/>
        <end position="671"/>
    </location>
</feature>
<dbReference type="RefSeq" id="WP_004572540.1">
    <property type="nucleotide sequence ID" value="NC_017941.2"/>
</dbReference>
<evidence type="ECO:0000256" key="6">
    <source>
        <dbReference type="ARBA" id="ARBA00023012"/>
    </source>
</evidence>
<gene>
    <name evidence="10" type="primary">htlD</name>
    <name evidence="10" type="ordered locus">HFX_1133</name>
    <name evidence="11" type="ORF">BM92_03545</name>
    <name evidence="12" type="ORF">C439_04825</name>
    <name evidence="13" type="ORF">E6P09_08685</name>
</gene>
<dbReference type="NCBIfam" id="TIGR00229">
    <property type="entry name" value="sensory_box"/>
    <property type="match status" value="2"/>
</dbReference>
<dbReference type="InterPro" id="IPR013767">
    <property type="entry name" value="PAS_fold"/>
</dbReference>
<proteinExistence type="predicted"/>
<dbReference type="SMART" id="SM00388">
    <property type="entry name" value="HisKA"/>
    <property type="match status" value="1"/>
</dbReference>
<evidence type="ECO:0000256" key="3">
    <source>
        <dbReference type="ARBA" id="ARBA00022553"/>
    </source>
</evidence>
<evidence type="ECO:0000313" key="13">
    <source>
        <dbReference type="EMBL" id="QCQ75337.1"/>
    </source>
</evidence>
<dbReference type="Pfam" id="PF16927">
    <property type="entry name" value="HisKA_7TM"/>
    <property type="match status" value="1"/>
</dbReference>
<dbReference type="InterPro" id="IPR003594">
    <property type="entry name" value="HATPase_dom"/>
</dbReference>
<dbReference type="Pfam" id="PF00512">
    <property type="entry name" value="HisKA"/>
    <property type="match status" value="1"/>
</dbReference>
<dbReference type="InterPro" id="IPR000014">
    <property type="entry name" value="PAS"/>
</dbReference>
<dbReference type="Pfam" id="PF08448">
    <property type="entry name" value="PAS_4"/>
    <property type="match status" value="1"/>
</dbReference>
<feature type="transmembrane region" description="Helical" evidence="7">
    <location>
        <begin position="103"/>
        <end position="126"/>
    </location>
</feature>
<evidence type="ECO:0000256" key="2">
    <source>
        <dbReference type="ARBA" id="ARBA00012438"/>
    </source>
</evidence>
<dbReference type="STRING" id="523841.HFX_1133"/>
<dbReference type="Proteomes" id="UP000006469">
    <property type="component" value="Chromosome"/>
</dbReference>
<reference evidence="10" key="5">
    <citation type="submission" date="2014-05" db="EMBL/GenBank/DDBJ databases">
        <authorList>
            <person name="Wang L."/>
            <person name="Yang H."/>
            <person name="Xiang H."/>
        </authorList>
    </citation>
    <scope>NUCLEOTIDE SEQUENCE</scope>
    <source>
        <strain evidence="10">CGMCC 1.2087</strain>
    </source>
</reference>
<accession>I3R3N9</accession>
<protein>
    <recommendedName>
        <fullName evidence="2">histidine kinase</fullName>
        <ecNumber evidence="2">2.7.13.3</ecNumber>
    </recommendedName>
</protein>
<dbReference type="HOGENOM" id="CLU_000445_114_58_2"/>
<keyword evidence="7" id="KW-1133">Transmembrane helix</keyword>
<dbReference type="SUPFAM" id="SSF47384">
    <property type="entry name" value="Homodimeric domain of signal transducing histidine kinase"/>
    <property type="match status" value="1"/>
</dbReference>
<dbReference type="Proteomes" id="UP000299011">
    <property type="component" value="Chromosome"/>
</dbReference>
<dbReference type="OrthoDB" id="8127at2157"/>
<keyword evidence="15" id="KW-1185">Reference proteome</keyword>
<keyword evidence="3" id="KW-0597">Phosphoprotein</keyword>
<dbReference type="InterPro" id="IPR013656">
    <property type="entry name" value="PAS_4"/>
</dbReference>
<evidence type="ECO:0000313" key="16">
    <source>
        <dbReference type="Proteomes" id="UP000027075"/>
    </source>
</evidence>
<feature type="transmembrane region" description="Helical" evidence="7">
    <location>
        <begin position="36"/>
        <end position="56"/>
    </location>
</feature>
<reference evidence="10" key="1">
    <citation type="journal article" date="2012" name="Appl. Environ. Microbiol.">
        <title>Identification of the haloarchaeal phasin (PhaP) that functions in polyhydroxyalkanoate accumulation and granule formation in Haloferax mediterranei.</title>
        <authorList>
            <person name="Cai S."/>
            <person name="Cai L."/>
            <person name="Liu H."/>
            <person name="Liu X."/>
            <person name="Han J."/>
            <person name="Zhou J."/>
            <person name="Xiang H."/>
        </authorList>
    </citation>
    <scope>NUCLEOTIDE SEQUENCE</scope>
    <source>
        <strain evidence="10">CGMCC 1.2087</strain>
    </source>
</reference>
<feature type="domain" description="PAS" evidence="9">
    <location>
        <begin position="342"/>
        <end position="412"/>
    </location>
</feature>
<dbReference type="EMBL" id="CP001868">
    <property type="protein sequence ID" value="AFK18849.1"/>
    <property type="molecule type" value="Genomic_DNA"/>
</dbReference>
<dbReference type="InterPro" id="IPR036097">
    <property type="entry name" value="HisK_dim/P_sf"/>
</dbReference>
<feature type="transmembrane region" description="Helical" evidence="7">
    <location>
        <begin position="6"/>
        <end position="29"/>
    </location>
</feature>
<dbReference type="PRINTS" id="PR00344">
    <property type="entry name" value="BCTRLSENSOR"/>
</dbReference>
<reference evidence="10 14" key="2">
    <citation type="journal article" date="2012" name="J. Bacteriol.">
        <title>Complete genome sequence of the metabolically versatile halophilic archaeon Haloferax mediterranei, a poly(3-hydroxybutyrate-co-3-hydroxyvalerate) producer.</title>
        <authorList>
            <person name="Han J."/>
            <person name="Zhang F."/>
            <person name="Hou J."/>
            <person name="Liu X."/>
            <person name="Li M."/>
            <person name="Liu H."/>
            <person name="Cai L."/>
            <person name="Zhang B."/>
            <person name="Chen Y."/>
            <person name="Zhou J."/>
            <person name="Hu S."/>
            <person name="Xiang H."/>
        </authorList>
    </citation>
    <scope>NUCLEOTIDE SEQUENCE [LARGE SCALE GENOMIC DNA]</scope>
    <source>
        <strain evidence="14">ATCC 33500 / DSM 1411 / JCM 8866 / NBRC 14739 / NCIMB 2177 / R-4</strain>
        <strain evidence="10">CGMCC 1.2087</strain>
    </source>
</reference>
<dbReference type="InterPro" id="IPR005467">
    <property type="entry name" value="His_kinase_dom"/>
</dbReference>
<keyword evidence="6" id="KW-0902">Two-component regulatory system</keyword>
<dbReference type="GO" id="GO:0000155">
    <property type="term" value="F:phosphorelay sensor kinase activity"/>
    <property type="evidence" value="ECO:0007669"/>
    <property type="project" value="InterPro"/>
</dbReference>
<dbReference type="AlphaFoldDB" id="I3R3N9"/>
<evidence type="ECO:0000313" key="15">
    <source>
        <dbReference type="Proteomes" id="UP000011603"/>
    </source>
</evidence>
<dbReference type="Gene3D" id="1.10.287.130">
    <property type="match status" value="1"/>
</dbReference>
<dbReference type="InterPro" id="IPR004358">
    <property type="entry name" value="Sig_transdc_His_kin-like_C"/>
</dbReference>
<dbReference type="CDD" id="cd00130">
    <property type="entry name" value="PAS"/>
    <property type="match status" value="2"/>
</dbReference>
<comment type="catalytic activity">
    <reaction evidence="1">
        <text>ATP + protein L-histidine = ADP + protein N-phospho-L-histidine.</text>
        <dbReference type="EC" id="2.7.13.3"/>
    </reaction>
</comment>
<keyword evidence="7" id="KW-0812">Transmembrane</keyword>
<dbReference type="SUPFAM" id="SSF55785">
    <property type="entry name" value="PYP-like sensor domain (PAS domain)"/>
    <property type="match status" value="2"/>
</dbReference>
<reference evidence="12 15" key="3">
    <citation type="journal article" date="2014" name="PLoS Genet.">
        <title>Phylogenetically driven sequencing of extremely halophilic archaea reveals strategies for static and dynamic osmo-response.</title>
        <authorList>
            <person name="Becker E.A."/>
            <person name="Seitzer P.M."/>
            <person name="Tritt A."/>
            <person name="Larsen D."/>
            <person name="Krusor M."/>
            <person name="Yao A.I."/>
            <person name="Wu D."/>
            <person name="Madern D."/>
            <person name="Eisen J.A."/>
            <person name="Darling A.E."/>
            <person name="Facciotti M.T."/>
        </authorList>
    </citation>
    <scope>NUCLEOTIDE SEQUENCE [LARGE SCALE GENOMIC DNA]</scope>
    <source>
        <strain evidence="12">ATCC 33500</strain>
        <strain evidence="15">ATCC 33500 / DSM 1411 / JCM 8866 / NBRC 14739 / NCIMB 2177 / R-4</strain>
    </source>
</reference>
<evidence type="ECO:0000313" key="12">
    <source>
        <dbReference type="EMBL" id="EMA03293.1"/>
    </source>
</evidence>
<dbReference type="KEGG" id="hme:HFX_1133"/>
<dbReference type="PATRIC" id="fig|523841.21.peg.975"/>